<feature type="transmembrane region" description="Helical" evidence="1">
    <location>
        <begin position="132"/>
        <end position="151"/>
    </location>
</feature>
<dbReference type="RefSeq" id="WP_129253537.1">
    <property type="nucleotide sequence ID" value="NZ_SAXA01000003.1"/>
</dbReference>
<sequence length="168" mass="20091">MSKLKKYSAPELHNEVSRLYSQKAYSEMIQFEQAYLKLEIQNMDELQSLTEMFSRAYMILGQQDRKLALSRQYRIALKSLACGFDNSEIHNWKLNLEEAFFMRYVKVNKYILYFILLAVLLVNLDFVPSNSAYMPILTLTAVVWYIMNYVMNCRVKRLYLRLIRFIYS</sequence>
<keyword evidence="3" id="KW-1185">Reference proteome</keyword>
<proteinExistence type="predicted"/>
<evidence type="ECO:0000256" key="1">
    <source>
        <dbReference type="SAM" id="Phobius"/>
    </source>
</evidence>
<feature type="transmembrane region" description="Helical" evidence="1">
    <location>
        <begin position="110"/>
        <end position="126"/>
    </location>
</feature>
<keyword evidence="1" id="KW-1133">Transmembrane helix</keyword>
<dbReference type="EMBL" id="SAXA01000003">
    <property type="protein sequence ID" value="RXQ96188.1"/>
    <property type="molecule type" value="Genomic_DNA"/>
</dbReference>
<dbReference type="OrthoDB" id="1120766at2"/>
<evidence type="ECO:0000313" key="2">
    <source>
        <dbReference type="EMBL" id="RXQ96188.1"/>
    </source>
</evidence>
<comment type="caution">
    <text evidence="2">The sequence shown here is derived from an EMBL/GenBank/DDBJ whole genome shotgun (WGS) entry which is preliminary data.</text>
</comment>
<keyword evidence="1" id="KW-0472">Membrane</keyword>
<gene>
    <name evidence="2" type="ORF">EO244_04955</name>
</gene>
<dbReference type="Proteomes" id="UP000289703">
    <property type="component" value="Unassembled WGS sequence"/>
</dbReference>
<accession>A0A4Q1JND7</accession>
<keyword evidence="1" id="KW-0812">Transmembrane</keyword>
<name>A0A4Q1JND7_9BACT</name>
<organism evidence="2 3">
    <name type="scientific">Ancylomarina salipaludis</name>
    <dbReference type="NCBI Taxonomy" id="2501299"/>
    <lineage>
        <taxon>Bacteria</taxon>
        <taxon>Pseudomonadati</taxon>
        <taxon>Bacteroidota</taxon>
        <taxon>Bacteroidia</taxon>
        <taxon>Marinilabiliales</taxon>
        <taxon>Marinifilaceae</taxon>
        <taxon>Ancylomarina</taxon>
    </lineage>
</organism>
<dbReference type="AlphaFoldDB" id="A0A4Q1JND7"/>
<protein>
    <submittedName>
        <fullName evidence="2">Uncharacterized protein</fullName>
    </submittedName>
</protein>
<evidence type="ECO:0000313" key="3">
    <source>
        <dbReference type="Proteomes" id="UP000289703"/>
    </source>
</evidence>
<reference evidence="2 3" key="1">
    <citation type="submission" date="2019-01" db="EMBL/GenBank/DDBJ databases">
        <title>Ancylomarina salipaludis sp. nov., isolated from a salt marsh.</title>
        <authorList>
            <person name="Yoon J.-H."/>
        </authorList>
    </citation>
    <scope>NUCLEOTIDE SEQUENCE [LARGE SCALE GENOMIC DNA]</scope>
    <source>
        <strain evidence="2 3">SHSM-M15</strain>
    </source>
</reference>